<dbReference type="InterPro" id="IPR051633">
    <property type="entry name" value="AceTr"/>
</dbReference>
<evidence type="ECO:0000256" key="1">
    <source>
        <dbReference type="ARBA" id="ARBA00004141"/>
    </source>
</evidence>
<feature type="transmembrane region" description="Helical" evidence="7">
    <location>
        <begin position="108"/>
        <end position="125"/>
    </location>
</feature>
<dbReference type="Pfam" id="PF01184">
    <property type="entry name" value="Gpr1_Fun34_YaaH"/>
    <property type="match status" value="1"/>
</dbReference>
<feature type="region of interest" description="Disordered" evidence="6">
    <location>
        <begin position="1"/>
        <end position="23"/>
    </location>
</feature>
<protein>
    <recommendedName>
        <fullName evidence="10">GPR1/FUN34/yaaH family-domain-containing protein</fullName>
    </recommendedName>
</protein>
<accession>A0AAN7WIA9</accession>
<keyword evidence="3 7" id="KW-0812">Transmembrane</keyword>
<feature type="transmembrane region" description="Helical" evidence="7">
    <location>
        <begin position="148"/>
        <end position="168"/>
    </location>
</feature>
<keyword evidence="5 7" id="KW-0472">Membrane</keyword>
<dbReference type="Proteomes" id="UP001310594">
    <property type="component" value="Unassembled WGS sequence"/>
</dbReference>
<organism evidence="8 9">
    <name type="scientific">Elasticomyces elasticus</name>
    <dbReference type="NCBI Taxonomy" id="574655"/>
    <lineage>
        <taxon>Eukaryota</taxon>
        <taxon>Fungi</taxon>
        <taxon>Dikarya</taxon>
        <taxon>Ascomycota</taxon>
        <taxon>Pezizomycotina</taxon>
        <taxon>Dothideomycetes</taxon>
        <taxon>Dothideomycetidae</taxon>
        <taxon>Mycosphaerellales</taxon>
        <taxon>Teratosphaeriaceae</taxon>
        <taxon>Elasticomyces</taxon>
    </lineage>
</organism>
<feature type="compositionally biased region" description="Polar residues" evidence="6">
    <location>
        <begin position="1"/>
        <end position="15"/>
    </location>
</feature>
<dbReference type="EMBL" id="JAVRQU010000002">
    <property type="protein sequence ID" value="KAK5706086.1"/>
    <property type="molecule type" value="Genomic_DNA"/>
</dbReference>
<evidence type="ECO:0000256" key="5">
    <source>
        <dbReference type="ARBA" id="ARBA00023136"/>
    </source>
</evidence>
<proteinExistence type="inferred from homology"/>
<feature type="transmembrane region" description="Helical" evidence="7">
    <location>
        <begin position="175"/>
        <end position="197"/>
    </location>
</feature>
<keyword evidence="4 7" id="KW-1133">Transmembrane helix</keyword>
<dbReference type="PANTHER" id="PTHR31123">
    <property type="entry name" value="ACCUMULATION OF DYADS PROTEIN 2-RELATED"/>
    <property type="match status" value="1"/>
</dbReference>
<sequence length="292" mass="30978">MATHISSHDTQSTRVGDSDTGLLEKDSVSPLPAHDVVYQHRLSLGDPTLLGLLGFLIPLTVAVFEFLRFQGANASSLASTSGVFFFYGGIAMNLAGIIEFVRANSLPASGYLTYGCFWVCLGWAFDPLQNLAGAYAADGVPGALAKTYNSGGAMFFLAMTLCSFVLWLGTLKTNLALSLAVFCLVPLFALLCAGEYVDIISESVDSADVLCSLHIGYDPTPQGLDHAAYLFEVGAGFGFVTVICGWFMAVVAACEAGRIPCPIVRYLDIPMIMSSMHGRRKSAKKANGADAV</sequence>
<evidence type="ECO:0000256" key="3">
    <source>
        <dbReference type="ARBA" id="ARBA00022692"/>
    </source>
</evidence>
<evidence type="ECO:0000256" key="7">
    <source>
        <dbReference type="SAM" id="Phobius"/>
    </source>
</evidence>
<feature type="transmembrane region" description="Helical" evidence="7">
    <location>
        <begin position="81"/>
        <end position="101"/>
    </location>
</feature>
<comment type="subcellular location">
    <subcellularLocation>
        <location evidence="1">Membrane</location>
        <topology evidence="1">Multi-pass membrane protein</topology>
    </subcellularLocation>
</comment>
<name>A0AAN7WIA9_9PEZI</name>
<dbReference type="GO" id="GO:0015123">
    <property type="term" value="F:acetate transmembrane transporter activity"/>
    <property type="evidence" value="ECO:0007669"/>
    <property type="project" value="TreeGrafter"/>
</dbReference>
<evidence type="ECO:0000313" key="8">
    <source>
        <dbReference type="EMBL" id="KAK5706086.1"/>
    </source>
</evidence>
<evidence type="ECO:0000256" key="4">
    <source>
        <dbReference type="ARBA" id="ARBA00022989"/>
    </source>
</evidence>
<comment type="caution">
    <text evidence="8">The sequence shown here is derived from an EMBL/GenBank/DDBJ whole genome shotgun (WGS) entry which is preliminary data.</text>
</comment>
<dbReference type="AlphaFoldDB" id="A0AAN7WIA9"/>
<evidence type="ECO:0000256" key="6">
    <source>
        <dbReference type="SAM" id="MobiDB-lite"/>
    </source>
</evidence>
<evidence type="ECO:0000313" key="9">
    <source>
        <dbReference type="Proteomes" id="UP001310594"/>
    </source>
</evidence>
<evidence type="ECO:0000256" key="2">
    <source>
        <dbReference type="ARBA" id="ARBA00005587"/>
    </source>
</evidence>
<evidence type="ECO:0008006" key="10">
    <source>
        <dbReference type="Google" id="ProtNLM"/>
    </source>
</evidence>
<feature type="transmembrane region" description="Helical" evidence="7">
    <location>
        <begin position="227"/>
        <end position="249"/>
    </location>
</feature>
<feature type="transmembrane region" description="Helical" evidence="7">
    <location>
        <begin position="49"/>
        <end position="69"/>
    </location>
</feature>
<reference evidence="8" key="1">
    <citation type="submission" date="2023-08" db="EMBL/GenBank/DDBJ databases">
        <title>Black Yeasts Isolated from many extreme environments.</title>
        <authorList>
            <person name="Coleine C."/>
            <person name="Stajich J.E."/>
            <person name="Selbmann L."/>
        </authorList>
    </citation>
    <scope>NUCLEOTIDE SEQUENCE</scope>
    <source>
        <strain evidence="8">CCFEE 5810</strain>
    </source>
</reference>
<dbReference type="GO" id="GO:0005886">
    <property type="term" value="C:plasma membrane"/>
    <property type="evidence" value="ECO:0007669"/>
    <property type="project" value="TreeGrafter"/>
</dbReference>
<comment type="similarity">
    <text evidence="2">Belongs to the acetate uptake transporter (AceTr) (TC 2.A.96) family.</text>
</comment>
<dbReference type="InterPro" id="IPR000791">
    <property type="entry name" value="Gpr1/Fun34/SatP-like"/>
</dbReference>
<dbReference type="PANTHER" id="PTHR31123:SF4">
    <property type="entry name" value="PROTEIN ALCS"/>
    <property type="match status" value="1"/>
</dbReference>
<gene>
    <name evidence="8" type="ORF">LTR97_001072</name>
</gene>